<accession>A0ABS9YJS1</accession>
<feature type="domain" description="Anti-proliferative protein" evidence="1">
    <location>
        <begin position="36"/>
        <end position="138"/>
    </location>
</feature>
<organism evidence="2 3">
    <name type="scientific">Streptomyces cylindrosporus</name>
    <dbReference type="NCBI Taxonomy" id="2927583"/>
    <lineage>
        <taxon>Bacteria</taxon>
        <taxon>Bacillati</taxon>
        <taxon>Actinomycetota</taxon>
        <taxon>Actinomycetes</taxon>
        <taxon>Kitasatosporales</taxon>
        <taxon>Streptomycetaceae</taxon>
        <taxon>Streptomyces</taxon>
    </lineage>
</organism>
<reference evidence="2" key="1">
    <citation type="submission" date="2022-03" db="EMBL/GenBank/DDBJ databases">
        <title>Streptomyces 7R015 and 7R016 isolated from Barleria lupulina in Thailand.</title>
        <authorList>
            <person name="Kanchanasin P."/>
            <person name="Phongsopitanun W."/>
            <person name="Tanasupawat S."/>
        </authorList>
    </citation>
    <scope>NUCLEOTIDE SEQUENCE</scope>
    <source>
        <strain evidence="2">7R015</strain>
    </source>
</reference>
<name>A0ABS9YJS1_9ACTN</name>
<gene>
    <name evidence="2" type="ORF">MQP27_41185</name>
</gene>
<proteinExistence type="predicted"/>
<sequence>MTPRPEAVAAADWWAQKLAGPAEHDNGRGAEESTALANAVSALVRRQRSAAEIEAFREALADEIEQHIGQYGWRPDEPDFGSAMRAILVDYGPDPVLAHAAEKAGFQLRMLDLPLKTVMWINPGIVKVAEGYSAQPVVIWSAAA</sequence>
<evidence type="ECO:0000313" key="3">
    <source>
        <dbReference type="Proteomes" id="UP001165269"/>
    </source>
</evidence>
<dbReference type="InterPro" id="IPR002087">
    <property type="entry name" value="Anti_prolifrtn"/>
</dbReference>
<dbReference type="InterPro" id="IPR033332">
    <property type="entry name" value="BTG"/>
</dbReference>
<dbReference type="Proteomes" id="UP001165269">
    <property type="component" value="Unassembled WGS sequence"/>
</dbReference>
<dbReference type="Pfam" id="PF07742">
    <property type="entry name" value="BTG"/>
    <property type="match status" value="1"/>
</dbReference>
<evidence type="ECO:0000259" key="1">
    <source>
        <dbReference type="Pfam" id="PF07742"/>
    </source>
</evidence>
<dbReference type="SUPFAM" id="SSF160696">
    <property type="entry name" value="BTG domain-like"/>
    <property type="match status" value="1"/>
</dbReference>
<dbReference type="EMBL" id="JALDAY010000015">
    <property type="protein sequence ID" value="MCI3277502.1"/>
    <property type="molecule type" value="Genomic_DNA"/>
</dbReference>
<dbReference type="Gene3D" id="3.90.640.90">
    <property type="entry name" value="Anti-proliferative protein, N-terminal domain"/>
    <property type="match status" value="1"/>
</dbReference>
<dbReference type="InterPro" id="IPR036054">
    <property type="entry name" value="BTG-like_sf"/>
</dbReference>
<protein>
    <submittedName>
        <fullName evidence="2">BTG family protein</fullName>
    </submittedName>
</protein>
<keyword evidence="3" id="KW-1185">Reference proteome</keyword>
<comment type="caution">
    <text evidence="2">The sequence shown here is derived from an EMBL/GenBank/DDBJ whole genome shotgun (WGS) entry which is preliminary data.</text>
</comment>
<dbReference type="PANTHER" id="PTHR22978">
    <property type="entry name" value="B-CELL TRANSLOCATION GENE"/>
    <property type="match status" value="1"/>
</dbReference>
<evidence type="ECO:0000313" key="2">
    <source>
        <dbReference type="EMBL" id="MCI3277502.1"/>
    </source>
</evidence>
<dbReference type="RefSeq" id="WP_242775275.1">
    <property type="nucleotide sequence ID" value="NZ_JALDAY010000015.1"/>
</dbReference>
<dbReference type="PANTHER" id="PTHR22978:SF22">
    <property type="entry name" value="BTG FAMILY PROTEIN"/>
    <property type="match status" value="1"/>
</dbReference>